<accession>A0ABD2ZDI2</accession>
<gene>
    <name evidence="4" type="ORF">ACH5RR_020102</name>
</gene>
<dbReference type="InterPro" id="IPR002110">
    <property type="entry name" value="Ankyrin_rpt"/>
</dbReference>
<proteinExistence type="predicted"/>
<evidence type="ECO:0000256" key="2">
    <source>
        <dbReference type="ARBA" id="ARBA00023043"/>
    </source>
</evidence>
<dbReference type="PANTHER" id="PTHR24173">
    <property type="entry name" value="ANKYRIN REPEAT CONTAINING"/>
    <property type="match status" value="1"/>
</dbReference>
<dbReference type="PROSITE" id="PS50088">
    <property type="entry name" value="ANK_REPEAT"/>
    <property type="match status" value="3"/>
</dbReference>
<feature type="repeat" description="ANK" evidence="3">
    <location>
        <begin position="60"/>
        <end position="92"/>
    </location>
</feature>
<protein>
    <submittedName>
        <fullName evidence="4">Uncharacterized protein</fullName>
    </submittedName>
</protein>
<evidence type="ECO:0000313" key="5">
    <source>
        <dbReference type="Proteomes" id="UP001630127"/>
    </source>
</evidence>
<feature type="repeat" description="ANK" evidence="3">
    <location>
        <begin position="19"/>
        <end position="51"/>
    </location>
</feature>
<dbReference type="Proteomes" id="UP001630127">
    <property type="component" value="Unassembled WGS sequence"/>
</dbReference>
<dbReference type="PANTHER" id="PTHR24173:SF74">
    <property type="entry name" value="ANKYRIN REPEAT DOMAIN-CONTAINING PROTEIN 16"/>
    <property type="match status" value="1"/>
</dbReference>
<dbReference type="InterPro" id="IPR036770">
    <property type="entry name" value="Ankyrin_rpt-contain_sf"/>
</dbReference>
<dbReference type="SUPFAM" id="SSF48403">
    <property type="entry name" value="Ankyrin repeat"/>
    <property type="match status" value="1"/>
</dbReference>
<name>A0ABD2ZDI2_9GENT</name>
<keyword evidence="1" id="KW-0677">Repeat</keyword>
<keyword evidence="5" id="KW-1185">Reference proteome</keyword>
<dbReference type="EMBL" id="JBJUIK010000009">
    <property type="protein sequence ID" value="KAL3517513.1"/>
    <property type="molecule type" value="Genomic_DNA"/>
</dbReference>
<dbReference type="Gene3D" id="1.25.40.20">
    <property type="entry name" value="Ankyrin repeat-containing domain"/>
    <property type="match status" value="2"/>
</dbReference>
<reference evidence="4 5" key="1">
    <citation type="submission" date="2024-11" db="EMBL/GenBank/DDBJ databases">
        <title>A near-complete genome assembly of Cinchona calisaya.</title>
        <authorList>
            <person name="Lian D.C."/>
            <person name="Zhao X.W."/>
            <person name="Wei L."/>
        </authorList>
    </citation>
    <scope>NUCLEOTIDE SEQUENCE [LARGE SCALE GENOMIC DNA]</scope>
    <source>
        <tissue evidence="4">Nenye</tissue>
    </source>
</reference>
<evidence type="ECO:0000313" key="4">
    <source>
        <dbReference type="EMBL" id="KAL3517513.1"/>
    </source>
</evidence>
<dbReference type="SMART" id="SM00248">
    <property type="entry name" value="ANK"/>
    <property type="match status" value="3"/>
</dbReference>
<dbReference type="AlphaFoldDB" id="A0ABD2ZDI2"/>
<sequence length="130" mass="14171">MKILCTEYSDIDLNSIDSRGQTALHIATIQGHLEVAQFLVSVGSDPDVTDWAKVNCKDQNGWTPFYKAASKGRIDSVKVLINHGAPIDLVNNIHPLHLAVEAGHMQVALWLLAHGARADLKSLKSEDCST</sequence>
<evidence type="ECO:0000256" key="1">
    <source>
        <dbReference type="ARBA" id="ARBA00022737"/>
    </source>
</evidence>
<feature type="repeat" description="ANK" evidence="3">
    <location>
        <begin position="91"/>
        <end position="123"/>
    </location>
</feature>
<evidence type="ECO:0000256" key="3">
    <source>
        <dbReference type="PROSITE-ProRule" id="PRU00023"/>
    </source>
</evidence>
<comment type="caution">
    <text evidence="4">The sequence shown here is derived from an EMBL/GenBank/DDBJ whole genome shotgun (WGS) entry which is preliminary data.</text>
</comment>
<dbReference type="PROSITE" id="PS50297">
    <property type="entry name" value="ANK_REP_REGION"/>
    <property type="match status" value="3"/>
</dbReference>
<keyword evidence="2 3" id="KW-0040">ANK repeat</keyword>
<dbReference type="Pfam" id="PF12796">
    <property type="entry name" value="Ank_2"/>
    <property type="match status" value="2"/>
</dbReference>
<organism evidence="4 5">
    <name type="scientific">Cinchona calisaya</name>
    <dbReference type="NCBI Taxonomy" id="153742"/>
    <lineage>
        <taxon>Eukaryota</taxon>
        <taxon>Viridiplantae</taxon>
        <taxon>Streptophyta</taxon>
        <taxon>Embryophyta</taxon>
        <taxon>Tracheophyta</taxon>
        <taxon>Spermatophyta</taxon>
        <taxon>Magnoliopsida</taxon>
        <taxon>eudicotyledons</taxon>
        <taxon>Gunneridae</taxon>
        <taxon>Pentapetalae</taxon>
        <taxon>asterids</taxon>
        <taxon>lamiids</taxon>
        <taxon>Gentianales</taxon>
        <taxon>Rubiaceae</taxon>
        <taxon>Cinchonoideae</taxon>
        <taxon>Cinchoneae</taxon>
        <taxon>Cinchona</taxon>
    </lineage>
</organism>
<dbReference type="PRINTS" id="PR01415">
    <property type="entry name" value="ANKYRIN"/>
</dbReference>